<dbReference type="Proteomes" id="UP000077266">
    <property type="component" value="Unassembled WGS sequence"/>
</dbReference>
<dbReference type="OrthoDB" id="3266376at2759"/>
<dbReference type="InterPro" id="IPR011990">
    <property type="entry name" value="TPR-like_helical_dom_sf"/>
</dbReference>
<dbReference type="GO" id="GO:0016887">
    <property type="term" value="F:ATP hydrolysis activity"/>
    <property type="evidence" value="ECO:0007669"/>
    <property type="project" value="InterPro"/>
</dbReference>
<reference evidence="3 4" key="1">
    <citation type="journal article" date="2016" name="Mol. Biol. Evol.">
        <title>Comparative Genomics of Early-Diverging Mushroom-Forming Fungi Provides Insights into the Origins of Lignocellulose Decay Capabilities.</title>
        <authorList>
            <person name="Nagy L.G."/>
            <person name="Riley R."/>
            <person name="Tritt A."/>
            <person name="Adam C."/>
            <person name="Daum C."/>
            <person name="Floudas D."/>
            <person name="Sun H."/>
            <person name="Yadav J.S."/>
            <person name="Pangilinan J."/>
            <person name="Larsson K.H."/>
            <person name="Matsuura K."/>
            <person name="Barry K."/>
            <person name="Labutti K."/>
            <person name="Kuo R."/>
            <person name="Ohm R.A."/>
            <person name="Bhattacharya S.S."/>
            <person name="Shirouzu T."/>
            <person name="Yoshinaga Y."/>
            <person name="Martin F.M."/>
            <person name="Grigoriev I.V."/>
            <person name="Hibbett D.S."/>
        </authorList>
    </citation>
    <scope>NUCLEOTIDE SEQUENCE [LARGE SCALE GENOMIC DNA]</scope>
    <source>
        <strain evidence="3 4">HHB12029</strain>
    </source>
</reference>
<dbReference type="InParanoid" id="A0A165ZBI2"/>
<evidence type="ECO:0000313" key="3">
    <source>
        <dbReference type="EMBL" id="KZV81239.1"/>
    </source>
</evidence>
<dbReference type="InterPro" id="IPR019734">
    <property type="entry name" value="TPR_rpt"/>
</dbReference>
<dbReference type="Gene3D" id="3.40.50.300">
    <property type="entry name" value="P-loop containing nucleotide triphosphate hydrolases"/>
    <property type="match status" value="1"/>
</dbReference>
<gene>
    <name evidence="3" type="ORF">EXIGLDRAFT_731555</name>
</gene>
<feature type="region of interest" description="Disordered" evidence="1">
    <location>
        <begin position="422"/>
        <end position="444"/>
    </location>
</feature>
<dbReference type="STRING" id="1314781.A0A165ZBI2"/>
<protein>
    <recommendedName>
        <fullName evidence="2">AAA+ ATPase domain-containing protein</fullName>
    </recommendedName>
</protein>
<dbReference type="CDD" id="cd21037">
    <property type="entry name" value="MLKL_NTD"/>
    <property type="match status" value="1"/>
</dbReference>
<accession>A0A165ZBI2</accession>
<dbReference type="AlphaFoldDB" id="A0A165ZBI2"/>
<dbReference type="Pfam" id="PF00004">
    <property type="entry name" value="AAA"/>
    <property type="match status" value="1"/>
</dbReference>
<organism evidence="3 4">
    <name type="scientific">Exidia glandulosa HHB12029</name>
    <dbReference type="NCBI Taxonomy" id="1314781"/>
    <lineage>
        <taxon>Eukaryota</taxon>
        <taxon>Fungi</taxon>
        <taxon>Dikarya</taxon>
        <taxon>Basidiomycota</taxon>
        <taxon>Agaricomycotina</taxon>
        <taxon>Agaricomycetes</taxon>
        <taxon>Auriculariales</taxon>
        <taxon>Exidiaceae</taxon>
        <taxon>Exidia</taxon>
    </lineage>
</organism>
<dbReference type="SUPFAM" id="SSF52540">
    <property type="entry name" value="P-loop containing nucleoside triphosphate hydrolases"/>
    <property type="match status" value="1"/>
</dbReference>
<evidence type="ECO:0000256" key="1">
    <source>
        <dbReference type="SAM" id="MobiDB-lite"/>
    </source>
</evidence>
<dbReference type="EMBL" id="KV426406">
    <property type="protein sequence ID" value="KZV81239.1"/>
    <property type="molecule type" value="Genomic_DNA"/>
</dbReference>
<dbReference type="InterPro" id="IPR003959">
    <property type="entry name" value="ATPase_AAA_core"/>
</dbReference>
<dbReference type="InterPro" id="IPR003593">
    <property type="entry name" value="AAA+_ATPase"/>
</dbReference>
<dbReference type="SUPFAM" id="SSF48452">
    <property type="entry name" value="TPR-like"/>
    <property type="match status" value="1"/>
</dbReference>
<dbReference type="Gene3D" id="1.25.40.10">
    <property type="entry name" value="Tetratricopeptide repeat domain"/>
    <property type="match status" value="1"/>
</dbReference>
<dbReference type="PANTHER" id="PTHR47691:SF3">
    <property type="entry name" value="HTH-TYPE TRANSCRIPTIONAL REGULATOR RV0890C-RELATED"/>
    <property type="match status" value="1"/>
</dbReference>
<feature type="region of interest" description="Disordered" evidence="1">
    <location>
        <begin position="360"/>
        <end position="384"/>
    </location>
</feature>
<dbReference type="CDD" id="cd00009">
    <property type="entry name" value="AAA"/>
    <property type="match status" value="1"/>
</dbReference>
<dbReference type="GO" id="GO:0005524">
    <property type="term" value="F:ATP binding"/>
    <property type="evidence" value="ECO:0007669"/>
    <property type="project" value="InterPro"/>
</dbReference>
<sequence>MLPVVALKAVRDLSDLAKVGPLRAAVGVATVILEELQGAKGNSEAREGLCQQIAEAVLAIHEQFAGGDGDDPIDMPDEVLLSIAALNDSLARTHESLLRQQTRRGGPLTKLLRAGPDAEMLKAARQDIQRAMDLYFLQANIFMTRASHALMSPKDHNPAEMPPPPVSPLSVRANRGAKLSLLIDRLPPRPHLLIGRDDELVRAVDALTLSSSNHVSIMGAPGIGKTTLALSVLHNEGTVEQFDRRRFYIACAAHGSVSSLLASLGMNNVKQLVAFLRSSQPSLLLLDNFDVTLAGDREAAEALINTLGAADNLTLLLTMRGAEIGSGSVKMERHVLGPLTPHASEQLFLSLSEYTPSDSPLTPFSPASFSPTSPSSTSSLSSPTSAVSTAATSVSISSTTSQDVQKIIAEADGVPLALTLLAHRPPGNHNSSSSSSSSLTEHEQNRLDAVIASSVAHIDASGAEALALLARAPSGLIRALLPARGIAALLRTALAYRQPDHSGEEEEERIRVLAPIRSYALAHLPPSAAGLSQLRAHYINLAMRAGEIGGSATPTVVRLLEREAGNLNCVLRESVTEQSGQGVDAMKGCVALGVWGAWVGSQDRGLLEVVVDALRHRGDRKPEGDDGDAKGKAKREDGLLNEALMALSRLYAPSSTQARALIDEALVAARRAGDIGLEIDALARRCVVDEPRDLDRLGRAQELLRRYDADDSSVEIRRARVWLELGQLHLSASRYAKAKYYFTLTSQLSLTNALHLRARTLFSLGHILGYEGHLRQASAKYTEAMAAFESADMGPGVSHCLNYQAWANLHREKYAEAYALYTEAARRFRSLGTYEMDECLARCGAVRAACAMGRTGDELKLELPDLPSDWVFGRGAVQAARGEIAMHVGEYGAARDCFRAAKAAFKVRGIPEKIADCEMLRGEAFLAEGAVEEGECVMALSFALFRQNGSVVGCRDVLRRWGQRVHRVFIDGDEEERG</sequence>
<dbReference type="InterPro" id="IPR059179">
    <property type="entry name" value="MLKL-like_MCAfunc"/>
</dbReference>
<dbReference type="PRINTS" id="PR00364">
    <property type="entry name" value="DISEASERSIST"/>
</dbReference>
<keyword evidence="4" id="KW-1185">Reference proteome</keyword>
<proteinExistence type="predicted"/>
<dbReference type="SMART" id="SM00028">
    <property type="entry name" value="TPR"/>
    <property type="match status" value="4"/>
</dbReference>
<name>A0A165ZBI2_EXIGL</name>
<evidence type="ECO:0000259" key="2">
    <source>
        <dbReference type="SMART" id="SM00382"/>
    </source>
</evidence>
<dbReference type="PANTHER" id="PTHR47691">
    <property type="entry name" value="REGULATOR-RELATED"/>
    <property type="match status" value="1"/>
</dbReference>
<dbReference type="SMART" id="SM00382">
    <property type="entry name" value="AAA"/>
    <property type="match status" value="1"/>
</dbReference>
<dbReference type="InterPro" id="IPR027417">
    <property type="entry name" value="P-loop_NTPase"/>
</dbReference>
<feature type="domain" description="AAA+ ATPase" evidence="2">
    <location>
        <begin position="211"/>
        <end position="353"/>
    </location>
</feature>
<evidence type="ECO:0000313" key="4">
    <source>
        <dbReference type="Proteomes" id="UP000077266"/>
    </source>
</evidence>